<proteinExistence type="predicted"/>
<feature type="non-terminal residue" evidence="1">
    <location>
        <position position="1"/>
    </location>
</feature>
<protein>
    <submittedName>
        <fullName evidence="1">Uncharacterized protein</fullName>
    </submittedName>
</protein>
<evidence type="ECO:0000313" key="2">
    <source>
        <dbReference type="Proteomes" id="UP000805193"/>
    </source>
</evidence>
<feature type="non-terminal residue" evidence="1">
    <location>
        <position position="807"/>
    </location>
</feature>
<name>A0AC60Q4J6_IXOPE</name>
<sequence length="807" mass="88918">RTVRVVMAVVRISWIKKGLPRCVEERSCVGDTLRCRKLGYSGGTVVTHADFAELDANQKAEVKVKPTLTRPGEPEGQLETRAAYANSGSLGEASLPVEYLHGLTDETIDSQIRSSDPTWREQTRPGIGTMGTLWAFIVTIGLLVRPICGQNCFGGIESFEKTTGLAYSGSVSGQTLLQQPDQALTRDCINLCKQQAQCLSFSLNYVGFRCAAFNLNSAGRRDLLATFDALCGDRLWAFERAKEGHLEGFVDREEHNVKDKEECAKMCLLEDNFPCRSADYDEVTKTCRMSREDRRSQPQAFRQVPGNSRDYLENQCSATAPTSCRYETRVGVGVVSMDLLQFATAVDDCQTQCDRETTFNCRAYSYMENRCYLSGDDTVSLGPSGLPPMTNAAYGEKKCITEQCTLGVFTYEKMTGFVMRSAARTAIPLSSPGALGNTLECRQFCQMAGLDCPSFSVNYQNMRCDKLDRNSQGRTQELSPRAGENYFEKICLRARRRVDVTATREQEADDLLSAYDRVRSSIFQNQTRCLAESRSTAAQAVYFDDTAECRLSRHDRRTQPDGMIKSSNPRINYLENQCLEVSPTCPYEKTADAYPVYTDVVQMTGIISEQSCESFCTTYPNFNCRSFAYYPSNGQCFISGEDRVSAGPASTNSRPGILFYERSCKDGVGGTGTTDVGGGTTSPGGGSSTGGGHSPTNSPTFPTAQPPQTPTLFPPTARHCSAGDKLTFARVSGFESAARPGPILLTAPADGMTKECILRCEQRDDCRSFSIDYRRHECYIATYFSGTLPAHLRPSPGKTYFEGICVP</sequence>
<keyword evidence="2" id="KW-1185">Reference proteome</keyword>
<comment type="caution">
    <text evidence="1">The sequence shown here is derived from an EMBL/GenBank/DDBJ whole genome shotgun (WGS) entry which is preliminary data.</text>
</comment>
<gene>
    <name evidence="1" type="ORF">HPB47_024322</name>
</gene>
<dbReference type="Proteomes" id="UP000805193">
    <property type="component" value="Unassembled WGS sequence"/>
</dbReference>
<dbReference type="EMBL" id="JABSTQ010009493">
    <property type="protein sequence ID" value="KAG0428704.1"/>
    <property type="molecule type" value="Genomic_DNA"/>
</dbReference>
<evidence type="ECO:0000313" key="1">
    <source>
        <dbReference type="EMBL" id="KAG0428704.1"/>
    </source>
</evidence>
<accession>A0AC60Q4J6</accession>
<organism evidence="1 2">
    <name type="scientific">Ixodes persulcatus</name>
    <name type="common">Taiga tick</name>
    <dbReference type="NCBI Taxonomy" id="34615"/>
    <lineage>
        <taxon>Eukaryota</taxon>
        <taxon>Metazoa</taxon>
        <taxon>Ecdysozoa</taxon>
        <taxon>Arthropoda</taxon>
        <taxon>Chelicerata</taxon>
        <taxon>Arachnida</taxon>
        <taxon>Acari</taxon>
        <taxon>Parasitiformes</taxon>
        <taxon>Ixodida</taxon>
        <taxon>Ixodoidea</taxon>
        <taxon>Ixodidae</taxon>
        <taxon>Ixodinae</taxon>
        <taxon>Ixodes</taxon>
    </lineage>
</organism>
<reference evidence="1 2" key="1">
    <citation type="journal article" date="2020" name="Cell">
        <title>Large-Scale Comparative Analyses of Tick Genomes Elucidate Their Genetic Diversity and Vector Capacities.</title>
        <authorList>
            <consortium name="Tick Genome and Microbiome Consortium (TIGMIC)"/>
            <person name="Jia N."/>
            <person name="Wang J."/>
            <person name="Shi W."/>
            <person name="Du L."/>
            <person name="Sun Y."/>
            <person name="Zhan W."/>
            <person name="Jiang J.F."/>
            <person name="Wang Q."/>
            <person name="Zhang B."/>
            <person name="Ji P."/>
            <person name="Bell-Sakyi L."/>
            <person name="Cui X.M."/>
            <person name="Yuan T.T."/>
            <person name="Jiang B.G."/>
            <person name="Yang W.F."/>
            <person name="Lam T.T."/>
            <person name="Chang Q.C."/>
            <person name="Ding S.J."/>
            <person name="Wang X.J."/>
            <person name="Zhu J.G."/>
            <person name="Ruan X.D."/>
            <person name="Zhao L."/>
            <person name="Wei J.T."/>
            <person name="Ye R.Z."/>
            <person name="Que T.C."/>
            <person name="Du C.H."/>
            <person name="Zhou Y.H."/>
            <person name="Cheng J.X."/>
            <person name="Dai P.F."/>
            <person name="Guo W.B."/>
            <person name="Han X.H."/>
            <person name="Huang E.J."/>
            <person name="Li L.F."/>
            <person name="Wei W."/>
            <person name="Gao Y.C."/>
            <person name="Liu J.Z."/>
            <person name="Shao H.Z."/>
            <person name="Wang X."/>
            <person name="Wang C.C."/>
            <person name="Yang T.C."/>
            <person name="Huo Q.B."/>
            <person name="Li W."/>
            <person name="Chen H.Y."/>
            <person name="Chen S.E."/>
            <person name="Zhou L.G."/>
            <person name="Ni X.B."/>
            <person name="Tian J.H."/>
            <person name="Sheng Y."/>
            <person name="Liu T."/>
            <person name="Pan Y.S."/>
            <person name="Xia L.Y."/>
            <person name="Li J."/>
            <person name="Zhao F."/>
            <person name="Cao W.C."/>
        </authorList>
    </citation>
    <scope>NUCLEOTIDE SEQUENCE [LARGE SCALE GENOMIC DNA]</scope>
    <source>
        <strain evidence="1">Iper-2018</strain>
    </source>
</reference>